<sequence length="97" mass="11304">MKKHKPVMKEVQVVSEWICNKCGKSVQADSNDFETDLIHSFQTEFGYGSGFDMEEWSWELCEDCLVDIVRTFQFAPDGFGGEYRTESSESQQQRFEE</sequence>
<reference evidence="2 3" key="1">
    <citation type="submission" date="2018-04" db="EMBL/GenBank/DDBJ databases">
        <title>Genomic Encyclopedia of Archaeal and Bacterial Type Strains, Phase II (KMG-II): from individual species to whole genera.</title>
        <authorList>
            <person name="Goeker M."/>
        </authorList>
    </citation>
    <scope>NUCLEOTIDE SEQUENCE [LARGE SCALE GENOMIC DNA]</scope>
    <source>
        <strain evidence="2 3">DSM 45787</strain>
    </source>
</reference>
<evidence type="ECO:0000256" key="1">
    <source>
        <dbReference type="SAM" id="MobiDB-lite"/>
    </source>
</evidence>
<dbReference type="Proteomes" id="UP000244240">
    <property type="component" value="Unassembled WGS sequence"/>
</dbReference>
<evidence type="ECO:0000313" key="3">
    <source>
        <dbReference type="Proteomes" id="UP000244240"/>
    </source>
</evidence>
<dbReference type="RefSeq" id="WP_146172146.1">
    <property type="nucleotide sequence ID" value="NZ_QBKR01000010.1"/>
</dbReference>
<dbReference type="AlphaFoldDB" id="A0A2T6BV84"/>
<dbReference type="OrthoDB" id="2880387at2"/>
<dbReference type="EMBL" id="QBKR01000010">
    <property type="protein sequence ID" value="PTX59984.1"/>
    <property type="molecule type" value="Genomic_DNA"/>
</dbReference>
<keyword evidence="3" id="KW-1185">Reference proteome</keyword>
<name>A0A2T6BV84_9BACL</name>
<gene>
    <name evidence="2" type="ORF">C8P63_110129</name>
</gene>
<comment type="caution">
    <text evidence="2">The sequence shown here is derived from an EMBL/GenBank/DDBJ whole genome shotgun (WGS) entry which is preliminary data.</text>
</comment>
<protein>
    <submittedName>
        <fullName evidence="2">Uncharacterized protein</fullName>
    </submittedName>
</protein>
<evidence type="ECO:0000313" key="2">
    <source>
        <dbReference type="EMBL" id="PTX59984.1"/>
    </source>
</evidence>
<proteinExistence type="predicted"/>
<feature type="region of interest" description="Disordered" evidence="1">
    <location>
        <begin position="78"/>
        <end position="97"/>
    </location>
</feature>
<organism evidence="2 3">
    <name type="scientific">Melghirimyces profundicolus</name>
    <dbReference type="NCBI Taxonomy" id="1242148"/>
    <lineage>
        <taxon>Bacteria</taxon>
        <taxon>Bacillati</taxon>
        <taxon>Bacillota</taxon>
        <taxon>Bacilli</taxon>
        <taxon>Bacillales</taxon>
        <taxon>Thermoactinomycetaceae</taxon>
        <taxon>Melghirimyces</taxon>
    </lineage>
</organism>
<accession>A0A2T6BV84</accession>
<feature type="compositionally biased region" description="Low complexity" evidence="1">
    <location>
        <begin position="88"/>
        <end position="97"/>
    </location>
</feature>